<reference evidence="4" key="1">
    <citation type="submission" date="2010-03" db="EMBL/GenBank/DDBJ databases">
        <title>Complete sequence of Mobiluncus curtisii ATCC 43063.</title>
        <authorList>
            <person name="Muzny D."/>
            <person name="Qin X."/>
            <person name="Deng J."/>
            <person name="Jiang H."/>
            <person name="Liu Y."/>
            <person name="Qu J."/>
            <person name="Song X.-Z."/>
            <person name="Zhang L."/>
            <person name="Thornton R."/>
            <person name="Coyle M."/>
            <person name="Francisco L."/>
            <person name="Jackson L."/>
            <person name="Javaid M."/>
            <person name="Korchina V."/>
            <person name="Kovar C."/>
            <person name="Mata R."/>
            <person name="Mathew T."/>
            <person name="Ngo R."/>
            <person name="Nguyen L."/>
            <person name="Nguyen N."/>
            <person name="Okwuonu G."/>
            <person name="Ongeri F."/>
            <person name="Pham C."/>
            <person name="Simmons D."/>
            <person name="Wilczek-Boney K."/>
            <person name="Hale W."/>
            <person name="Jakkamsetti A."/>
            <person name="Pham P."/>
            <person name="Ruth R."/>
            <person name="San Lucas F."/>
            <person name="Warren J."/>
            <person name="Zhang J."/>
            <person name="Zhao Z."/>
            <person name="Zhou C."/>
            <person name="Zhu D."/>
            <person name="Lee S."/>
            <person name="Bess C."/>
            <person name="Blankenburg K."/>
            <person name="Forbes L."/>
            <person name="Fu Q."/>
            <person name="Gubbala S."/>
            <person name="Hirani K."/>
            <person name="Jayaseelan J.C."/>
            <person name="Lara F."/>
            <person name="Munidasa M."/>
            <person name="Palculict T."/>
            <person name="Patil S."/>
            <person name="Pu L.-L."/>
            <person name="Saada N."/>
            <person name="Tang L."/>
            <person name="Weissenberger G."/>
            <person name="Zhu Y."/>
            <person name="Hemphill L."/>
            <person name="Shang Y."/>
            <person name="Youmans B."/>
            <person name="Ayvaz T."/>
            <person name="Ross M."/>
            <person name="Santibanez J."/>
            <person name="Aqrawi P."/>
            <person name="Gross S."/>
            <person name="Joshi V."/>
            <person name="Fowler G."/>
            <person name="Nazareth L."/>
            <person name="Reid J."/>
            <person name="Worley K."/>
            <person name="Petrosino J."/>
            <person name="Highlander S."/>
            <person name="Gibbs R."/>
            <person name="Gibbs R."/>
        </authorList>
    </citation>
    <scope>NUCLEOTIDE SEQUENCE [LARGE SCALE GENOMIC DNA]</scope>
    <source>
        <strain evidence="4">ATCC 19194</strain>
    </source>
</reference>
<feature type="region of interest" description="Disordered" evidence="1">
    <location>
        <begin position="45"/>
        <end position="96"/>
    </location>
</feature>
<feature type="chain" id="PRO_5003067490" description="Lipoprotein" evidence="2">
    <location>
        <begin position="38"/>
        <end position="96"/>
    </location>
</feature>
<feature type="compositionally biased region" description="Polar residues" evidence="1">
    <location>
        <begin position="45"/>
        <end position="61"/>
    </location>
</feature>
<dbReference type="HOGENOM" id="CLU_171561_0_0_6"/>
<evidence type="ECO:0008006" key="5">
    <source>
        <dbReference type="Google" id="ProtNLM"/>
    </source>
</evidence>
<proteinExistence type="predicted"/>
<dbReference type="EMBL" id="ADMT01000075">
    <property type="protein sequence ID" value="EFF84157.1"/>
    <property type="molecule type" value="Genomic_DNA"/>
</dbReference>
<dbReference type="AlphaFoldDB" id="D4XL16"/>
<accession>D4XL16</accession>
<feature type="signal peptide" evidence="2">
    <location>
        <begin position="1"/>
        <end position="37"/>
    </location>
</feature>
<sequence>MNHRQRKDNFAFCHNERKYVMKKLALISMVVSGVALTAVGCSTQGGLEASGSAQTSASPTGVQGGVGIQADTSMGVDHSGASADVSGAVDAEASAQ</sequence>
<organism evidence="3 4">
    <name type="scientific">Acinetobacter haemolyticus ATCC 19194</name>
    <dbReference type="NCBI Taxonomy" id="707232"/>
    <lineage>
        <taxon>Bacteria</taxon>
        <taxon>Pseudomonadati</taxon>
        <taxon>Pseudomonadota</taxon>
        <taxon>Gammaproteobacteria</taxon>
        <taxon>Moraxellales</taxon>
        <taxon>Moraxellaceae</taxon>
        <taxon>Acinetobacter</taxon>
    </lineage>
</organism>
<dbReference type="Proteomes" id="UP000003085">
    <property type="component" value="Unassembled WGS sequence"/>
</dbReference>
<evidence type="ECO:0000313" key="3">
    <source>
        <dbReference type="EMBL" id="EFF84157.1"/>
    </source>
</evidence>
<comment type="caution">
    <text evidence="3">The sequence shown here is derived from an EMBL/GenBank/DDBJ whole genome shotgun (WGS) entry which is preliminary data.</text>
</comment>
<name>D4XL16_ACIHA</name>
<evidence type="ECO:0000256" key="1">
    <source>
        <dbReference type="SAM" id="MobiDB-lite"/>
    </source>
</evidence>
<evidence type="ECO:0000256" key="2">
    <source>
        <dbReference type="SAM" id="SignalP"/>
    </source>
</evidence>
<evidence type="ECO:0000313" key="4">
    <source>
        <dbReference type="Proteomes" id="UP000003085"/>
    </source>
</evidence>
<gene>
    <name evidence="3" type="ORF">HMP0015_0408</name>
</gene>
<protein>
    <recommendedName>
        <fullName evidence="5">Lipoprotein</fullName>
    </recommendedName>
</protein>
<keyword evidence="2" id="KW-0732">Signal</keyword>